<dbReference type="EMBL" id="JAACAK010000099">
    <property type="protein sequence ID" value="NIR75913.1"/>
    <property type="molecule type" value="Genomic_DNA"/>
</dbReference>
<reference evidence="3 4" key="1">
    <citation type="submission" date="2020-01" db="EMBL/GenBank/DDBJ databases">
        <title>Genomes assembled from Gulf of Kutch pelagic sediment metagenomes.</title>
        <authorList>
            <person name="Chandrashekar M."/>
            <person name="Mahajan M.S."/>
            <person name="Dave K.J."/>
            <person name="Vatsa P."/>
            <person name="Nathani N.M."/>
        </authorList>
    </citation>
    <scope>NUCLEOTIDE SEQUENCE [LARGE SCALE GENOMIC DNA]</scope>
    <source>
        <strain evidence="3">KS3-K002</strain>
    </source>
</reference>
<name>A0AAE4ZA84_9BACT</name>
<dbReference type="PANTHER" id="PTHR23422:SF9">
    <property type="entry name" value="ZN-DEPENDENT HYDROLASE"/>
    <property type="match status" value="1"/>
</dbReference>
<dbReference type="GO" id="GO:0008239">
    <property type="term" value="F:dipeptidyl-peptidase activity"/>
    <property type="evidence" value="ECO:0007669"/>
    <property type="project" value="TreeGrafter"/>
</dbReference>
<keyword evidence="2" id="KW-0378">Hydrolase</keyword>
<dbReference type="Gene3D" id="3.30.540.30">
    <property type="match status" value="1"/>
</dbReference>
<accession>A0AAE4ZA84</accession>
<organism evidence="3 4">
    <name type="scientific">Candidatus Kutchimonas denitrificans</name>
    <dbReference type="NCBI Taxonomy" id="3056748"/>
    <lineage>
        <taxon>Bacteria</taxon>
        <taxon>Pseudomonadati</taxon>
        <taxon>Gemmatimonadota</taxon>
        <taxon>Gemmatimonadia</taxon>
        <taxon>Candidatus Palauibacterales</taxon>
        <taxon>Candidatus Palauibacteraceae</taxon>
        <taxon>Candidatus Kutchimonas</taxon>
    </lineage>
</organism>
<evidence type="ECO:0000256" key="2">
    <source>
        <dbReference type="ARBA" id="ARBA00022801"/>
    </source>
</evidence>
<dbReference type="Pfam" id="PF03571">
    <property type="entry name" value="Peptidase_M49"/>
    <property type="match status" value="1"/>
</dbReference>
<comment type="caution">
    <text evidence="3">The sequence shown here is derived from an EMBL/GenBank/DDBJ whole genome shotgun (WGS) entry which is preliminary data.</text>
</comment>
<dbReference type="Proteomes" id="UP000702544">
    <property type="component" value="Unassembled WGS sequence"/>
</dbReference>
<gene>
    <name evidence="3" type="ORF">GWO12_12500</name>
</gene>
<evidence type="ECO:0008006" key="5">
    <source>
        <dbReference type="Google" id="ProtNLM"/>
    </source>
</evidence>
<dbReference type="PROSITE" id="PS51257">
    <property type="entry name" value="PROKAR_LIPOPROTEIN"/>
    <property type="match status" value="1"/>
</dbReference>
<sequence>MPHPRSVVMLLSAAIAGGCGPQGETPQASYDEIDARMEKYAVTPMRTDLSEYSQQEQLLLKELLVAADFADEIFWRQTSHIALPLRARIRQAYTEDDPIRRFYMMQAGPYDRLDHNEPFIEGVPPREPGGAFYPKDLTQDEFEGWIAEHPEDRTAFLSPYTLIRRQGDRLVAVPYHEAYKDLVEPLAAALRRAADLAENESFARYLRAKADGVLTDEYFDADTAWIEMSGNEFDITIGPFEVYEDELMGMKAAYEASVEIVDPVESAKLEVYKGLLGELEANLPYDERYKPDGFGLTAAFTIVRDIYRGGDLRVGYQPVAANLPNDPRVQNEVGAKRTFWKNFFEARVDQVILPIGRELVVEDQVDDVTPQGFFDMVLLHELAHGMGPRYAETPDGRVPVNRALTTHYSWIEEAKATVAGLESLAHLVEAGVTDPSLLSQYYTSYLGSIFRTVRFGTGEAHGLAALVELNYFLENGGITYDGMSGRYAVDHERLPEVISELAEILLTVEATGDFAGARMLKETYGQRTGALEAALGRVEDIPVDPTPVYENEW</sequence>
<dbReference type="PANTHER" id="PTHR23422">
    <property type="entry name" value="DIPEPTIDYL PEPTIDASE III-RELATED"/>
    <property type="match status" value="1"/>
</dbReference>
<protein>
    <recommendedName>
        <fullName evidence="5">Peptidase family M49</fullName>
    </recommendedName>
</protein>
<dbReference type="InterPro" id="IPR039461">
    <property type="entry name" value="Peptidase_M49"/>
</dbReference>
<dbReference type="AlphaFoldDB" id="A0AAE4ZA84"/>
<dbReference type="GO" id="GO:0046872">
    <property type="term" value="F:metal ion binding"/>
    <property type="evidence" value="ECO:0007669"/>
    <property type="project" value="UniProtKB-KW"/>
</dbReference>
<proteinExistence type="predicted"/>
<dbReference type="GO" id="GO:0005737">
    <property type="term" value="C:cytoplasm"/>
    <property type="evidence" value="ECO:0007669"/>
    <property type="project" value="TreeGrafter"/>
</dbReference>
<keyword evidence="1" id="KW-0479">Metal-binding</keyword>
<evidence type="ECO:0000256" key="1">
    <source>
        <dbReference type="ARBA" id="ARBA00022723"/>
    </source>
</evidence>
<evidence type="ECO:0000313" key="4">
    <source>
        <dbReference type="Proteomes" id="UP000702544"/>
    </source>
</evidence>
<evidence type="ECO:0000313" key="3">
    <source>
        <dbReference type="EMBL" id="NIR75913.1"/>
    </source>
</evidence>